<dbReference type="SUPFAM" id="SSF54690">
    <property type="entry name" value="Molybdopterin synthase subunit MoaE"/>
    <property type="match status" value="1"/>
</dbReference>
<name>C1BPI4_CALRO</name>
<dbReference type="GO" id="GO:0006777">
    <property type="term" value="P:Mo-molybdopterin cofactor biosynthetic process"/>
    <property type="evidence" value="ECO:0007669"/>
    <property type="project" value="InterPro"/>
</dbReference>
<dbReference type="Gene3D" id="3.90.1170.40">
    <property type="entry name" value="Molybdopterin biosynthesis MoaE subunit"/>
    <property type="match status" value="1"/>
</dbReference>
<dbReference type="InterPro" id="IPR036563">
    <property type="entry name" value="MoaE_sf"/>
</dbReference>
<gene>
    <name evidence="2" type="primary">MBIP1</name>
</gene>
<dbReference type="Pfam" id="PF02391">
    <property type="entry name" value="MoaE"/>
    <property type="match status" value="1"/>
</dbReference>
<organism evidence="2">
    <name type="scientific">Caligus rogercresseyi</name>
    <name type="common">Sea louse</name>
    <dbReference type="NCBI Taxonomy" id="217165"/>
    <lineage>
        <taxon>Eukaryota</taxon>
        <taxon>Metazoa</taxon>
        <taxon>Ecdysozoa</taxon>
        <taxon>Arthropoda</taxon>
        <taxon>Crustacea</taxon>
        <taxon>Multicrustacea</taxon>
        <taxon>Hexanauplia</taxon>
        <taxon>Copepoda</taxon>
        <taxon>Siphonostomatoida</taxon>
        <taxon>Caligidae</taxon>
        <taxon>Caligus</taxon>
    </lineage>
</organism>
<evidence type="ECO:0000256" key="1">
    <source>
        <dbReference type="SAM" id="MobiDB-lite"/>
    </source>
</evidence>
<evidence type="ECO:0000313" key="2">
    <source>
        <dbReference type="EMBL" id="ACO10937.1"/>
    </source>
</evidence>
<protein>
    <submittedName>
        <fullName evidence="2">MAP3K12-binding inhibitory protein 1</fullName>
    </submittedName>
</protein>
<dbReference type="CDD" id="cd00756">
    <property type="entry name" value="MoaE"/>
    <property type="match status" value="1"/>
</dbReference>
<dbReference type="EMBL" id="BT076513">
    <property type="protein sequence ID" value="ACO10937.1"/>
    <property type="molecule type" value="mRNA"/>
</dbReference>
<sequence length="358" mass="40896">MDDIEISSKPLQLAPGPILPPDCGATSVFYGSTRADTLKDGACVTKLFYEAYIPMALKELKKICSSMRSEWEHIGPIRIAHRIGDVLVGEVSVVIAVSARRRDASIHAMEFAIEELKARVPIWKKEFYSNEESEWKANMLAPGKVNKNVEGEIDKANIQITASNEEIHRRIDSFAERKRLEVDRNNILEFCNRHYRDENDFSCARTDSVLIRRQGSSSHFRKSKVVNSPHLPLPETPSSSGPPAPKISRATEERLKVLEIHLLQSDKPVPKNIFERIKALEDRVLFLEGVSPEYFFTNNHQSKQGIIKTEPEEENDEESEFIFPKEDKRKMDLEKTLLEANLRIQEMENGIQIKDEVI</sequence>
<reference evidence="2" key="1">
    <citation type="submission" date="2009-03" db="EMBL/GenBank/DDBJ databases">
        <title>Caligus rogercresseyi ESTs and full-length cDNAs.</title>
        <authorList>
            <person name="Yasuike M."/>
            <person name="von Schalburg K."/>
            <person name="Cooper G."/>
            <person name="Leong J."/>
            <person name="Jones S.R.M."/>
            <person name="Koop B.F."/>
        </authorList>
    </citation>
    <scope>NUCLEOTIDE SEQUENCE</scope>
    <source>
        <tissue evidence="2">Whole tissue</tissue>
    </source>
</reference>
<accession>C1BPI4</accession>
<dbReference type="PANTHER" id="PTHR23404">
    <property type="entry name" value="MOLYBDOPTERIN SYNTHASE RELATED"/>
    <property type="match status" value="1"/>
</dbReference>
<proteinExistence type="evidence at transcript level"/>
<dbReference type="AlphaFoldDB" id="C1BPI4"/>
<feature type="compositionally biased region" description="Pro residues" evidence="1">
    <location>
        <begin position="231"/>
        <end position="245"/>
    </location>
</feature>
<dbReference type="InterPro" id="IPR003448">
    <property type="entry name" value="Mopterin_biosynth_MoaE"/>
</dbReference>
<feature type="region of interest" description="Disordered" evidence="1">
    <location>
        <begin position="221"/>
        <end position="247"/>
    </location>
</feature>